<feature type="non-terminal residue" evidence="1">
    <location>
        <position position="1"/>
    </location>
</feature>
<organism evidence="1">
    <name type="scientific">marine sediment metagenome</name>
    <dbReference type="NCBI Taxonomy" id="412755"/>
    <lineage>
        <taxon>unclassified sequences</taxon>
        <taxon>metagenomes</taxon>
        <taxon>ecological metagenomes</taxon>
    </lineage>
</organism>
<name>X0V685_9ZZZZ</name>
<dbReference type="AlphaFoldDB" id="X0V685"/>
<accession>X0V685</accession>
<reference evidence="1" key="1">
    <citation type="journal article" date="2014" name="Front. Microbiol.">
        <title>High frequency of phylogenetically diverse reductive dehalogenase-homologous genes in deep subseafloor sedimentary metagenomes.</title>
        <authorList>
            <person name="Kawai M."/>
            <person name="Futagami T."/>
            <person name="Toyoda A."/>
            <person name="Takaki Y."/>
            <person name="Nishi S."/>
            <person name="Hori S."/>
            <person name="Arai W."/>
            <person name="Tsubouchi T."/>
            <person name="Morono Y."/>
            <person name="Uchiyama I."/>
            <person name="Ito T."/>
            <person name="Fujiyama A."/>
            <person name="Inagaki F."/>
            <person name="Takami H."/>
        </authorList>
    </citation>
    <scope>NUCLEOTIDE SEQUENCE</scope>
    <source>
        <strain evidence="1">Expedition CK06-06</strain>
    </source>
</reference>
<sequence>RETAAIDARLYTKISTNLLSDCPAITEATAKAEVA</sequence>
<comment type="caution">
    <text evidence="1">The sequence shown here is derived from an EMBL/GenBank/DDBJ whole genome shotgun (WGS) entry which is preliminary data.</text>
</comment>
<protein>
    <submittedName>
        <fullName evidence="1">Uncharacterized protein</fullName>
    </submittedName>
</protein>
<gene>
    <name evidence="1" type="ORF">S01H1_32192</name>
</gene>
<evidence type="ECO:0000313" key="1">
    <source>
        <dbReference type="EMBL" id="GAF96160.1"/>
    </source>
</evidence>
<proteinExistence type="predicted"/>
<dbReference type="EMBL" id="BARS01019916">
    <property type="protein sequence ID" value="GAF96160.1"/>
    <property type="molecule type" value="Genomic_DNA"/>
</dbReference>